<proteinExistence type="predicted"/>
<accession>A0A844GYM2</accession>
<reference evidence="2 3" key="1">
    <citation type="submission" date="2019-11" db="EMBL/GenBank/DDBJ databases">
        <title>Isolation of a new High Light Tolerant Cyanobacteria.</title>
        <authorList>
            <person name="Dobson Z."/>
            <person name="Vaughn N."/>
            <person name="Vaughn M."/>
            <person name="Fromme P."/>
            <person name="Mazor Y."/>
        </authorList>
    </citation>
    <scope>NUCLEOTIDE SEQUENCE [LARGE SCALE GENOMIC DNA]</scope>
    <source>
        <strain evidence="2 3">0216</strain>
    </source>
</reference>
<comment type="caution">
    <text evidence="2">The sequence shown here is derived from an EMBL/GenBank/DDBJ whole genome shotgun (WGS) entry which is preliminary data.</text>
</comment>
<dbReference type="EMBL" id="WMIA01000019">
    <property type="protein sequence ID" value="MTF39919.1"/>
    <property type="molecule type" value="Genomic_DNA"/>
</dbReference>
<gene>
    <name evidence="2" type="ORF">GGC33_13425</name>
</gene>
<dbReference type="Pfam" id="PF12770">
    <property type="entry name" value="CHAT"/>
    <property type="match status" value="1"/>
</dbReference>
<sequence>MKTLKTLLKFIKNNLSSSYRKITILFIFTLLLVIATPQTRQIIQAKAINGIEQRIKSQKMGIMENNFRNEYEEYFGRVINTEQFNPANIRITSSHNSGNASEIAQKIAIADRLAQTKSAVMWVVPEKEYLHLVLITSRGIITVRDLYEVPFDTINQTVIDFYQQINELETPFDLTLSQKLHQWIISPFEKEILEPEKIDNILFCLGEGVRLLPFGALHDGERFLVQKYNLSRIPAFDLINPEYKPLENPTVLAMGASNFTDNTPLPGVLIELQEVAQKIQQRSSQNQEEILFNQEFTLANMQQRLKERPFEIIHLATHADFKPGSPNNSYIQFWDKKLTLDKMYELPWQTPPDLLILSACNTAVGDNNSELGFTGIALQSGVKSALGSLWYVSDLGTLALITEFYEQLINQPEKNPTKVQALTKAQNLLLEGKVYFEDNRLITPEGEIYLPDNLKLKGKLDLSHPFYWSAFTLISSPW</sequence>
<dbReference type="Proteomes" id="UP000437131">
    <property type="component" value="Unassembled WGS sequence"/>
</dbReference>
<protein>
    <submittedName>
        <fullName evidence="2">CHAT domain-containing protein</fullName>
    </submittedName>
</protein>
<name>A0A844GYM2_9CHRO</name>
<organism evidence="2 3">
    <name type="scientific">Cyanobacterium aponinum 0216</name>
    <dbReference type="NCBI Taxonomy" id="2676140"/>
    <lineage>
        <taxon>Bacteria</taxon>
        <taxon>Bacillati</taxon>
        <taxon>Cyanobacteriota</taxon>
        <taxon>Cyanophyceae</taxon>
        <taxon>Oscillatoriophycideae</taxon>
        <taxon>Chroococcales</taxon>
        <taxon>Geminocystaceae</taxon>
        <taxon>Cyanobacterium</taxon>
    </lineage>
</organism>
<evidence type="ECO:0000313" key="2">
    <source>
        <dbReference type="EMBL" id="MTF39919.1"/>
    </source>
</evidence>
<feature type="domain" description="CHAT" evidence="1">
    <location>
        <begin position="176"/>
        <end position="474"/>
    </location>
</feature>
<dbReference type="AlphaFoldDB" id="A0A844GYM2"/>
<dbReference type="RefSeq" id="WP_155084311.1">
    <property type="nucleotide sequence ID" value="NZ_WMIA01000019.1"/>
</dbReference>
<dbReference type="InterPro" id="IPR024983">
    <property type="entry name" value="CHAT_dom"/>
</dbReference>
<evidence type="ECO:0000313" key="3">
    <source>
        <dbReference type="Proteomes" id="UP000437131"/>
    </source>
</evidence>
<evidence type="ECO:0000259" key="1">
    <source>
        <dbReference type="Pfam" id="PF12770"/>
    </source>
</evidence>